<keyword evidence="3" id="KW-0548">Nucleotidyltransferase</keyword>
<organism evidence="3 4">
    <name type="scientific">Campylobacter vicugnae</name>
    <dbReference type="NCBI Taxonomy" id="1660076"/>
    <lineage>
        <taxon>Bacteria</taxon>
        <taxon>Pseudomonadati</taxon>
        <taxon>Campylobacterota</taxon>
        <taxon>Epsilonproteobacteria</taxon>
        <taxon>Campylobacterales</taxon>
        <taxon>Campylobacteraceae</taxon>
        <taxon>Campylobacter</taxon>
    </lineage>
</organism>
<dbReference type="InterPro" id="IPR050793">
    <property type="entry name" value="CMP-NeuNAc_synthase"/>
</dbReference>
<evidence type="ECO:0000313" key="4">
    <source>
        <dbReference type="Proteomes" id="UP000194265"/>
    </source>
</evidence>
<protein>
    <recommendedName>
        <fullName evidence="2">Pseudaminic acid cytidylyltransferase</fullName>
        <ecNumber evidence="2">2.7.7.81</ecNumber>
    </recommendedName>
</protein>
<dbReference type="STRING" id="1660074.CVIC8964_0320"/>
<dbReference type="PANTHER" id="PTHR21485:SF6">
    <property type="entry name" value="N-ACYLNEURAMINATE CYTIDYLYLTRANSFERASE-RELATED"/>
    <property type="match status" value="1"/>
</dbReference>
<dbReference type="PANTHER" id="PTHR21485">
    <property type="entry name" value="HAD SUPERFAMILY MEMBERS CMAS AND KDSC"/>
    <property type="match status" value="1"/>
</dbReference>
<dbReference type="Proteomes" id="UP000194265">
    <property type="component" value="Chromosome"/>
</dbReference>
<dbReference type="GO" id="GO:0008781">
    <property type="term" value="F:N-acylneuraminate cytidylyltransferase activity"/>
    <property type="evidence" value="ECO:0007669"/>
    <property type="project" value="TreeGrafter"/>
</dbReference>
<dbReference type="OrthoDB" id="9805604at2"/>
<dbReference type="EMBL" id="CP018791">
    <property type="protein sequence ID" value="ARR01755.1"/>
    <property type="molecule type" value="Genomic_DNA"/>
</dbReference>
<dbReference type="SUPFAM" id="SSF53448">
    <property type="entry name" value="Nucleotide-diphospho-sugar transferases"/>
    <property type="match status" value="1"/>
</dbReference>
<dbReference type="NCBIfam" id="TIGR03584">
    <property type="entry name" value="PseF"/>
    <property type="match status" value="1"/>
</dbReference>
<dbReference type="Pfam" id="PF02348">
    <property type="entry name" value="CTP_transf_3"/>
    <property type="match status" value="1"/>
</dbReference>
<proteinExistence type="inferred from homology"/>
<reference evidence="3 4" key="1">
    <citation type="journal article" date="2017" name="Genome Biol. Evol.">
        <title>Comparative Genomic Analysis Identifies a Campylobacter Clade Deficient in Selenium Metabolism.</title>
        <authorList>
            <person name="Miller W.G."/>
            <person name="Yee E."/>
            <person name="Lopes B.S."/>
            <person name="Chapman M.H."/>
            <person name="Huynh S."/>
            <person name="Bono J.L."/>
            <person name="Parker C.T."/>
            <person name="Strachan N.J.C."/>
            <person name="Forbes K.J."/>
        </authorList>
    </citation>
    <scope>NUCLEOTIDE SEQUENCE [LARGE SCALE GENOMIC DNA]</scope>
    <source>
        <strain evidence="3 4">RM8964</strain>
    </source>
</reference>
<evidence type="ECO:0000256" key="1">
    <source>
        <dbReference type="ARBA" id="ARBA00010726"/>
    </source>
</evidence>
<dbReference type="InterPro" id="IPR003329">
    <property type="entry name" value="Cytidylyl_trans"/>
</dbReference>
<sequence>MKNLAIITARGGSKRIPRKNIKDFMGKPMIAYAIDACIDSKIFDEIMVSTDDNEIATIANNLGASVPFMRSAQNSDDYATTNDVLQEVLKCYKERGIQPENICCVYPCVPFLNGQILRDAYDRFISSKADGLTPVVKFSFPIQRAFRIVDGFLRYNEPKNAPKRSQDLEPMYHDAGMFYFHKASCLNSDNIVPYIIDESLAQDIDTMEDWNMAMMKFKVKNEL</sequence>
<dbReference type="Gene3D" id="3.90.550.10">
    <property type="entry name" value="Spore Coat Polysaccharide Biosynthesis Protein SpsA, Chain A"/>
    <property type="match status" value="1"/>
</dbReference>
<dbReference type="EC" id="2.7.7.81" evidence="2"/>
<gene>
    <name evidence="3" type="primary">pseF</name>
    <name evidence="3" type="ORF">CVIC8964_0320</name>
</gene>
<name>A0A1X9SZX3_9BACT</name>
<comment type="similarity">
    <text evidence="1">Belongs to the CMP-NeuNAc synthase family.</text>
</comment>
<dbReference type="CDD" id="cd02513">
    <property type="entry name" value="CMP-NeuAc_Synthase"/>
    <property type="match status" value="1"/>
</dbReference>
<dbReference type="InterPro" id="IPR020039">
    <property type="entry name" value="PseF"/>
</dbReference>
<dbReference type="AlphaFoldDB" id="A0A1X9SZX3"/>
<dbReference type="RefSeq" id="WP_086333395.1">
    <property type="nucleotide sequence ID" value="NZ_CP018791.1"/>
</dbReference>
<keyword evidence="3" id="KW-0808">Transferase</keyword>
<evidence type="ECO:0000256" key="2">
    <source>
        <dbReference type="NCBIfam" id="TIGR03584"/>
    </source>
</evidence>
<accession>A0A1X9SZX3</accession>
<dbReference type="InterPro" id="IPR029044">
    <property type="entry name" value="Nucleotide-diphossugar_trans"/>
</dbReference>
<evidence type="ECO:0000313" key="3">
    <source>
        <dbReference type="EMBL" id="ARR01755.1"/>
    </source>
</evidence>